<evidence type="ECO:0000313" key="2">
    <source>
        <dbReference type="Proteomes" id="UP001145742"/>
    </source>
</evidence>
<dbReference type="Proteomes" id="UP001145742">
    <property type="component" value="Unassembled WGS sequence"/>
</dbReference>
<proteinExistence type="predicted"/>
<sequence length="111" mass="13399">MCLLRYKTQVYLTKYPMDYSTKARMVELSGQQVIMEDFRLSSFIHFYCKRCRYERPQNNRSDNKDESQIKRESVMRNYFEKHLHEYATPTLLYYVMDAPEGGEKDQFPSSP</sequence>
<evidence type="ECO:0000313" key="1">
    <source>
        <dbReference type="EMBL" id="KAJ7425666.1"/>
    </source>
</evidence>
<reference evidence="1" key="1">
    <citation type="submission" date="2019-10" db="EMBL/GenBank/DDBJ databases">
        <authorList>
            <person name="Soares A.E.R."/>
            <person name="Aleixo A."/>
            <person name="Schneider P."/>
            <person name="Miyaki C.Y."/>
            <person name="Schneider M.P."/>
            <person name="Mello C."/>
            <person name="Vasconcelos A.T.R."/>
        </authorList>
    </citation>
    <scope>NUCLEOTIDE SEQUENCE</scope>
    <source>
        <tissue evidence="1">Muscle</tissue>
    </source>
</reference>
<protein>
    <submittedName>
        <fullName evidence="1">Uncharacterized protein</fullName>
    </submittedName>
</protein>
<dbReference type="EMBL" id="WHWB01032453">
    <property type="protein sequence ID" value="KAJ7425666.1"/>
    <property type="molecule type" value="Genomic_DNA"/>
</dbReference>
<name>A0ABQ9DNI9_9PASS</name>
<organism evidence="1 2">
    <name type="scientific">Willisornis vidua</name>
    <name type="common">Xingu scale-backed antbird</name>
    <dbReference type="NCBI Taxonomy" id="1566151"/>
    <lineage>
        <taxon>Eukaryota</taxon>
        <taxon>Metazoa</taxon>
        <taxon>Chordata</taxon>
        <taxon>Craniata</taxon>
        <taxon>Vertebrata</taxon>
        <taxon>Euteleostomi</taxon>
        <taxon>Archelosauria</taxon>
        <taxon>Archosauria</taxon>
        <taxon>Dinosauria</taxon>
        <taxon>Saurischia</taxon>
        <taxon>Theropoda</taxon>
        <taxon>Coelurosauria</taxon>
        <taxon>Aves</taxon>
        <taxon>Neognathae</taxon>
        <taxon>Neoaves</taxon>
        <taxon>Telluraves</taxon>
        <taxon>Australaves</taxon>
        <taxon>Passeriformes</taxon>
        <taxon>Thamnophilidae</taxon>
        <taxon>Willisornis</taxon>
    </lineage>
</organism>
<comment type="caution">
    <text evidence="1">The sequence shown here is derived from an EMBL/GenBank/DDBJ whole genome shotgun (WGS) entry which is preliminary data.</text>
</comment>
<accession>A0ABQ9DNI9</accession>
<keyword evidence="2" id="KW-1185">Reference proteome</keyword>
<gene>
    <name evidence="1" type="ORF">WISP_22583</name>
</gene>